<accession>A0A644XQ18</accession>
<comment type="caution">
    <text evidence="1">The sequence shown here is derived from an EMBL/GenBank/DDBJ whole genome shotgun (WGS) entry which is preliminary data.</text>
</comment>
<proteinExistence type="predicted"/>
<name>A0A644XQ18_9ZZZZ</name>
<dbReference type="EMBL" id="VSSQ01002959">
    <property type="protein sequence ID" value="MPM18310.1"/>
    <property type="molecule type" value="Genomic_DNA"/>
</dbReference>
<sequence>MRPEYRWTVYGEDCSVPNTKKIRGNKKSEAVIFDGSENGTSVIIGLGKIQSYQWSRGSRQTAFSSGELITLILPSPRAYFDNPTKAWWNMTHPS</sequence>
<reference evidence="1" key="1">
    <citation type="submission" date="2019-08" db="EMBL/GenBank/DDBJ databases">
        <authorList>
            <person name="Kucharzyk K."/>
            <person name="Murdoch R.W."/>
            <person name="Higgins S."/>
            <person name="Loffler F."/>
        </authorList>
    </citation>
    <scope>NUCLEOTIDE SEQUENCE</scope>
</reference>
<gene>
    <name evidence="1" type="ORF">SDC9_64716</name>
</gene>
<protein>
    <submittedName>
        <fullName evidence="1">Uncharacterized protein</fullName>
    </submittedName>
</protein>
<evidence type="ECO:0000313" key="1">
    <source>
        <dbReference type="EMBL" id="MPM18310.1"/>
    </source>
</evidence>
<dbReference type="AlphaFoldDB" id="A0A644XQ18"/>
<organism evidence="1">
    <name type="scientific">bioreactor metagenome</name>
    <dbReference type="NCBI Taxonomy" id="1076179"/>
    <lineage>
        <taxon>unclassified sequences</taxon>
        <taxon>metagenomes</taxon>
        <taxon>ecological metagenomes</taxon>
    </lineage>
</organism>